<organism evidence="2 3">
    <name type="scientific">Rhodocytophaga rosea</name>
    <dbReference type="NCBI Taxonomy" id="2704465"/>
    <lineage>
        <taxon>Bacteria</taxon>
        <taxon>Pseudomonadati</taxon>
        <taxon>Bacteroidota</taxon>
        <taxon>Cytophagia</taxon>
        <taxon>Cytophagales</taxon>
        <taxon>Rhodocytophagaceae</taxon>
        <taxon>Rhodocytophaga</taxon>
    </lineage>
</organism>
<feature type="transmembrane region" description="Helical" evidence="1">
    <location>
        <begin position="88"/>
        <end position="106"/>
    </location>
</feature>
<dbReference type="RefSeq" id="WP_162443950.1">
    <property type="nucleotide sequence ID" value="NZ_CP048222.1"/>
</dbReference>
<dbReference type="Proteomes" id="UP000480178">
    <property type="component" value="Chromosome"/>
</dbReference>
<accession>A0A6C0GJ08</accession>
<feature type="transmembrane region" description="Helical" evidence="1">
    <location>
        <begin position="7"/>
        <end position="26"/>
    </location>
</feature>
<dbReference type="KEGG" id="rhoz:GXP67_15425"/>
<evidence type="ECO:0000313" key="3">
    <source>
        <dbReference type="Proteomes" id="UP000480178"/>
    </source>
</evidence>
<keyword evidence="3" id="KW-1185">Reference proteome</keyword>
<dbReference type="Pfam" id="PF14126">
    <property type="entry name" value="DUF4293"/>
    <property type="match status" value="1"/>
</dbReference>
<sequence>MIQRVQSIFLFVLGACMILSLLFTSWQKINATTSEQITLNAFYLTHVKNGEVISSKPVYYIAILAIVSALVAFYSITRFKNRLLQIKLGALNSLLMAGVLGLHLYISRDAETLFAEPQYGSYSMGLYLPIAAMICNILANRFIRRDENLVRSADRMR</sequence>
<reference evidence="2 3" key="1">
    <citation type="submission" date="2020-01" db="EMBL/GenBank/DDBJ databases">
        <authorList>
            <person name="Kim M.K."/>
        </authorList>
    </citation>
    <scope>NUCLEOTIDE SEQUENCE [LARGE SCALE GENOMIC DNA]</scope>
    <source>
        <strain evidence="2 3">172606-1</strain>
    </source>
</reference>
<keyword evidence="1" id="KW-0472">Membrane</keyword>
<feature type="transmembrane region" description="Helical" evidence="1">
    <location>
        <begin position="58"/>
        <end position="76"/>
    </location>
</feature>
<dbReference type="AlphaFoldDB" id="A0A6C0GJ08"/>
<keyword evidence="1" id="KW-0812">Transmembrane</keyword>
<dbReference type="InterPro" id="IPR025635">
    <property type="entry name" value="DUF4293"/>
</dbReference>
<feature type="transmembrane region" description="Helical" evidence="1">
    <location>
        <begin position="126"/>
        <end position="143"/>
    </location>
</feature>
<evidence type="ECO:0000256" key="1">
    <source>
        <dbReference type="SAM" id="Phobius"/>
    </source>
</evidence>
<gene>
    <name evidence="2" type="ORF">GXP67_15425</name>
</gene>
<name>A0A6C0GJ08_9BACT</name>
<dbReference type="PROSITE" id="PS51257">
    <property type="entry name" value="PROKAR_LIPOPROTEIN"/>
    <property type="match status" value="1"/>
</dbReference>
<keyword evidence="1" id="KW-1133">Transmembrane helix</keyword>
<proteinExistence type="predicted"/>
<dbReference type="EMBL" id="CP048222">
    <property type="protein sequence ID" value="QHT67929.1"/>
    <property type="molecule type" value="Genomic_DNA"/>
</dbReference>
<evidence type="ECO:0000313" key="2">
    <source>
        <dbReference type="EMBL" id="QHT67929.1"/>
    </source>
</evidence>
<protein>
    <submittedName>
        <fullName evidence="2">DUF4293 domain-containing protein</fullName>
    </submittedName>
</protein>